<evidence type="ECO:0000313" key="2">
    <source>
        <dbReference type="Proteomes" id="UP001500403"/>
    </source>
</evidence>
<comment type="caution">
    <text evidence="1">The sequence shown here is derived from an EMBL/GenBank/DDBJ whole genome shotgun (WGS) entry which is preliminary data.</text>
</comment>
<reference evidence="1 2" key="1">
    <citation type="journal article" date="2019" name="Int. J. Syst. Evol. Microbiol.">
        <title>The Global Catalogue of Microorganisms (GCM) 10K type strain sequencing project: providing services to taxonomists for standard genome sequencing and annotation.</title>
        <authorList>
            <consortium name="The Broad Institute Genomics Platform"/>
            <consortium name="The Broad Institute Genome Sequencing Center for Infectious Disease"/>
            <person name="Wu L."/>
            <person name="Ma J."/>
        </authorList>
    </citation>
    <scope>NUCLEOTIDE SEQUENCE [LARGE SCALE GENOMIC DNA]</scope>
    <source>
        <strain evidence="1 2">JCM 9088</strain>
    </source>
</reference>
<organism evidence="1 2">
    <name type="scientific">Streptomyces enissocaesilis</name>
    <dbReference type="NCBI Taxonomy" id="332589"/>
    <lineage>
        <taxon>Bacteria</taxon>
        <taxon>Bacillati</taxon>
        <taxon>Actinomycetota</taxon>
        <taxon>Actinomycetes</taxon>
        <taxon>Kitasatosporales</taxon>
        <taxon>Streptomycetaceae</taxon>
        <taxon>Streptomyces</taxon>
        <taxon>Streptomyces rochei group</taxon>
    </lineage>
</organism>
<sequence length="92" mass="10296">MLGADKAYQGAGPAIRVPFRGKNLRGRHRRHHRDHDKIRSLDERATAILKCRWLLPKPHCSTTRITAVVRAIATLGLANRPGWKTLLTLLAG</sequence>
<gene>
    <name evidence="1" type="ORF">GCM10010446_66970</name>
</gene>
<dbReference type="Proteomes" id="UP001500403">
    <property type="component" value="Unassembled WGS sequence"/>
</dbReference>
<evidence type="ECO:0008006" key="3">
    <source>
        <dbReference type="Google" id="ProtNLM"/>
    </source>
</evidence>
<dbReference type="EMBL" id="BAAAUD010000111">
    <property type="protein sequence ID" value="GAA2973160.1"/>
    <property type="molecule type" value="Genomic_DNA"/>
</dbReference>
<protein>
    <recommendedName>
        <fullName evidence="3">Transposase</fullName>
    </recommendedName>
</protein>
<name>A0ABN3XPS4_9ACTN</name>
<accession>A0ABN3XPS4</accession>
<proteinExistence type="predicted"/>
<evidence type="ECO:0000313" key="1">
    <source>
        <dbReference type="EMBL" id="GAA2973160.1"/>
    </source>
</evidence>
<keyword evidence="2" id="KW-1185">Reference proteome</keyword>